<dbReference type="Proteomes" id="UP000321578">
    <property type="component" value="Unassembled WGS sequence"/>
</dbReference>
<protein>
    <submittedName>
        <fullName evidence="1">Uncharacterized protein</fullName>
    </submittedName>
</protein>
<dbReference type="RefSeq" id="WP_147085363.1">
    <property type="nucleotide sequence ID" value="NZ_VORM01000002.1"/>
</dbReference>
<gene>
    <name evidence="1" type="ORF">ESY86_04355</name>
</gene>
<accession>A0A5C6ZKR9</accession>
<comment type="caution">
    <text evidence="1">The sequence shown here is derived from an EMBL/GenBank/DDBJ whole genome shotgun (WGS) entry which is preliminary data.</text>
</comment>
<reference evidence="1 2" key="1">
    <citation type="submission" date="2019-08" db="EMBL/GenBank/DDBJ databases">
        <title>Genomes of Subsaximicrobium wynnwilliamsii strains.</title>
        <authorList>
            <person name="Bowman J.P."/>
        </authorList>
    </citation>
    <scope>NUCLEOTIDE SEQUENCE [LARGE SCALE GENOMIC DNA]</scope>
    <source>
        <strain evidence="1 2">2-80-2</strain>
    </source>
</reference>
<sequence>MKDILINEELLEKIRKFKFIETLNSVETINIVPDVLTHHHLLMYRSIDEAIKQSYIAQNKSLLYKEEWQKLSKNSNYSIYGQAISPFPFVIEGAYHSRISLWTKINSLLHPFEKHTLEGNHNLNSLLDLKPYFKKYAEGFNEGFNDFEKDLITPLLLNLGSPDRESYANEVFKFITTDRSSSPTVTSGKGFLFTINSDIQFEIGNGYQDGVFEGYHYRAWSIIFSKNELFTPIFKKYLNGEIIANTKKPELKKEDLSKMQNHLISRVSLEYVYEFFSVLGKTPNSKGKFYLNEQKLLIFFKSTFEDNEPIPQSFLS</sequence>
<organism evidence="1 2">
    <name type="scientific">Subsaximicrobium wynnwilliamsii</name>
    <dbReference type="NCBI Taxonomy" id="291179"/>
    <lineage>
        <taxon>Bacteria</taxon>
        <taxon>Pseudomonadati</taxon>
        <taxon>Bacteroidota</taxon>
        <taxon>Flavobacteriia</taxon>
        <taxon>Flavobacteriales</taxon>
        <taxon>Flavobacteriaceae</taxon>
        <taxon>Subsaximicrobium</taxon>
    </lineage>
</organism>
<dbReference type="AlphaFoldDB" id="A0A5C6ZKR9"/>
<dbReference type="OrthoDB" id="1454766at2"/>
<evidence type="ECO:0000313" key="2">
    <source>
        <dbReference type="Proteomes" id="UP000321578"/>
    </source>
</evidence>
<dbReference type="EMBL" id="VORO01000003">
    <property type="protein sequence ID" value="TXD90606.1"/>
    <property type="molecule type" value="Genomic_DNA"/>
</dbReference>
<keyword evidence="2" id="KW-1185">Reference proteome</keyword>
<proteinExistence type="predicted"/>
<name>A0A5C6ZKR9_9FLAO</name>
<evidence type="ECO:0000313" key="1">
    <source>
        <dbReference type="EMBL" id="TXD90606.1"/>
    </source>
</evidence>